<proteinExistence type="predicted"/>
<dbReference type="PANTHER" id="PTHR36932">
    <property type="entry name" value="CAPSULAR POLYSACCHARIDE BIOSYNTHESIS PROTEIN"/>
    <property type="match status" value="1"/>
</dbReference>
<keyword evidence="1" id="KW-0436">Ligase</keyword>
<dbReference type="PANTHER" id="PTHR36932:SF1">
    <property type="entry name" value="CAPSULAR POLYSACCHARIDE BIOSYNTHESIS PROTEIN"/>
    <property type="match status" value="1"/>
</dbReference>
<reference evidence="2" key="1">
    <citation type="submission" date="2016-11" db="EMBL/GenBank/DDBJ databases">
        <authorList>
            <person name="Varghese N."/>
            <person name="Submissions S."/>
        </authorList>
    </citation>
    <scope>NUCLEOTIDE SEQUENCE [LARGE SCALE GENOMIC DNA]</scope>
    <source>
        <strain evidence="2">DSM 16219</strain>
    </source>
</reference>
<dbReference type="GO" id="GO:0016874">
    <property type="term" value="F:ligase activity"/>
    <property type="evidence" value="ECO:0007669"/>
    <property type="project" value="UniProtKB-KW"/>
</dbReference>
<dbReference type="RefSeq" id="WP_073477928.1">
    <property type="nucleotide sequence ID" value="NZ_FQZU01000030.1"/>
</dbReference>
<evidence type="ECO:0000313" key="1">
    <source>
        <dbReference type="EMBL" id="SHK68009.1"/>
    </source>
</evidence>
<dbReference type="AlphaFoldDB" id="A0A1M6UFR3"/>
<dbReference type="OrthoDB" id="5484550at2"/>
<gene>
    <name evidence="1" type="ORF">SAMN02745216_03892</name>
</gene>
<protein>
    <submittedName>
        <fullName evidence="1">Phenylacetate-CoA ligase</fullName>
    </submittedName>
</protein>
<sequence length="440" mass="51085">MNLTELIQRNGYRIKGDRRYHYYDILKKNLTLTKDEMVQLQNRLLQDLIQHAYFSTSYYRNIMDGLNLKPNDIRDKTDLQKMPALTKTDIRQNINALKSTDKFGNNLFLDYSGGSTGNVAVIYKSPFFSQFQRAAYLRNNLIAKWQPSDKVVWLWGAPYEHHQLKDSMIAKIGILINRRMLFNAYKYSPDDFPKWVDKIKKFKPKIIYGYASIILELSKFLIVNDVRFPTVKCVISTTETLEGRETIENAFNCDVYDQYGCREIPAIGIESAKNIMRIADDVVALNVNDDNEFLVTALHSYGFPLINYKLGDCGTVVKTSEEDCPDNIPFSCMELKIGRITDNFLTRSGRKIASSAIGVYVSSFRIPLMEYQVIQNSYDEFVINFIPEGEIDQQNLRKIFTLVFREYFGSEVKLTFNRVKNIAVEKSGKKLMYKRMFQME</sequence>
<dbReference type="SUPFAM" id="SSF56801">
    <property type="entry name" value="Acetyl-CoA synthetase-like"/>
    <property type="match status" value="1"/>
</dbReference>
<organism evidence="1 2">
    <name type="scientific">Desulfatibacillum alkenivorans DSM 16219</name>
    <dbReference type="NCBI Taxonomy" id="1121393"/>
    <lineage>
        <taxon>Bacteria</taxon>
        <taxon>Pseudomonadati</taxon>
        <taxon>Thermodesulfobacteriota</taxon>
        <taxon>Desulfobacteria</taxon>
        <taxon>Desulfobacterales</taxon>
        <taxon>Desulfatibacillaceae</taxon>
        <taxon>Desulfatibacillum</taxon>
    </lineage>
</organism>
<dbReference type="Proteomes" id="UP000183994">
    <property type="component" value="Unassembled WGS sequence"/>
</dbReference>
<dbReference type="STRING" id="1121393.SAMN02745216_03892"/>
<dbReference type="InterPro" id="IPR053158">
    <property type="entry name" value="CapK_Type1_Caps_Biosynth"/>
</dbReference>
<evidence type="ECO:0000313" key="2">
    <source>
        <dbReference type="Proteomes" id="UP000183994"/>
    </source>
</evidence>
<dbReference type="EMBL" id="FQZU01000030">
    <property type="protein sequence ID" value="SHK68009.1"/>
    <property type="molecule type" value="Genomic_DNA"/>
</dbReference>
<name>A0A1M6UFR3_9BACT</name>
<dbReference type="InterPro" id="IPR042099">
    <property type="entry name" value="ANL_N_sf"/>
</dbReference>
<keyword evidence="2" id="KW-1185">Reference proteome</keyword>
<accession>A0A1M6UFR3</accession>
<dbReference type="Gene3D" id="3.40.50.12780">
    <property type="entry name" value="N-terminal domain of ligase-like"/>
    <property type="match status" value="1"/>
</dbReference>